<dbReference type="EMBL" id="BPLR01011012">
    <property type="protein sequence ID" value="GIY43710.1"/>
    <property type="molecule type" value="Genomic_DNA"/>
</dbReference>
<protein>
    <submittedName>
        <fullName evidence="1">Uncharacterized protein</fullName>
    </submittedName>
</protein>
<dbReference type="Proteomes" id="UP001054945">
    <property type="component" value="Unassembled WGS sequence"/>
</dbReference>
<comment type="caution">
    <text evidence="1">The sequence shown here is derived from an EMBL/GenBank/DDBJ whole genome shotgun (WGS) entry which is preliminary data.</text>
</comment>
<accession>A0AAV4TBP0</accession>
<proteinExistence type="predicted"/>
<gene>
    <name evidence="1" type="ORF">CEXT_447351</name>
</gene>
<organism evidence="1 2">
    <name type="scientific">Caerostris extrusa</name>
    <name type="common">Bark spider</name>
    <name type="synonym">Caerostris bankana</name>
    <dbReference type="NCBI Taxonomy" id="172846"/>
    <lineage>
        <taxon>Eukaryota</taxon>
        <taxon>Metazoa</taxon>
        <taxon>Ecdysozoa</taxon>
        <taxon>Arthropoda</taxon>
        <taxon>Chelicerata</taxon>
        <taxon>Arachnida</taxon>
        <taxon>Araneae</taxon>
        <taxon>Araneomorphae</taxon>
        <taxon>Entelegynae</taxon>
        <taxon>Araneoidea</taxon>
        <taxon>Araneidae</taxon>
        <taxon>Caerostris</taxon>
    </lineage>
</organism>
<evidence type="ECO:0000313" key="2">
    <source>
        <dbReference type="Proteomes" id="UP001054945"/>
    </source>
</evidence>
<reference evidence="1 2" key="1">
    <citation type="submission" date="2021-06" db="EMBL/GenBank/DDBJ databases">
        <title>Caerostris extrusa draft genome.</title>
        <authorList>
            <person name="Kono N."/>
            <person name="Arakawa K."/>
        </authorList>
    </citation>
    <scope>NUCLEOTIDE SEQUENCE [LARGE SCALE GENOMIC DNA]</scope>
</reference>
<name>A0AAV4TBP0_CAEEX</name>
<dbReference type="AlphaFoldDB" id="A0AAV4TBP0"/>
<evidence type="ECO:0000313" key="1">
    <source>
        <dbReference type="EMBL" id="GIY43710.1"/>
    </source>
</evidence>
<sequence>MFAGCFVLKCLRKFQDQCQGLDLNHLHGQQVQASGLLPEMSCAPSRVSICQRNMWFAGLQENSWSLIMQGFCCLAQGVVTYAISEFQWTLISFERILE</sequence>
<keyword evidence="2" id="KW-1185">Reference proteome</keyword>